<feature type="region of interest" description="Disordered" evidence="1">
    <location>
        <begin position="170"/>
        <end position="196"/>
    </location>
</feature>
<evidence type="ECO:0000256" key="1">
    <source>
        <dbReference type="SAM" id="MobiDB-lite"/>
    </source>
</evidence>
<dbReference type="RefSeq" id="WP_190052664.1">
    <property type="nucleotide sequence ID" value="NZ_BMWC01000008.1"/>
</dbReference>
<sequence>MFPVLWLCGPPGVGKTTAAWEMYSQLVQAGIESSFVDIDQLGICYPEPAGDPGRHRMKARNVDAVVAGFRAAGARCLIVSGVVDPACGVHVDQIPQAAVTVCRLRADRGVLRQRFTGRGGPAELVDEVLREADALDASTFADACVDTSGLLVNEVVRRVGERTGGWRASALGRSADAPEPSAVTAAGRSSASAQAGPSADLPVLWLCGATGVGKSTVGFEVYRRVLGAGVTAAYLDLDQLGFCRPVADDPANHRVKTRNLAAVLRTYRAAGAQCLIMSGPVEDEATAKAYADAMPAAELTLCRLHAGRQHLTERIMSRGQGGSWLQPGDPLRGRSVTRLLHVADRAVASAAALEDAGIGDLRIDTDGHTVEQVADAITAGAALVGTRQLRPPRPTTWWIPAASPP</sequence>
<dbReference type="Gene3D" id="3.40.50.300">
    <property type="entry name" value="P-loop containing nucleotide triphosphate hydrolases"/>
    <property type="match status" value="2"/>
</dbReference>
<gene>
    <name evidence="2" type="ORF">GCM10010383_51420</name>
</gene>
<name>A0ABQ2XGB2_9ACTN</name>
<dbReference type="InterPro" id="IPR027417">
    <property type="entry name" value="P-loop_NTPase"/>
</dbReference>
<reference evidence="3" key="1">
    <citation type="journal article" date="2019" name="Int. J. Syst. Evol. Microbiol.">
        <title>The Global Catalogue of Microorganisms (GCM) 10K type strain sequencing project: providing services to taxonomists for standard genome sequencing and annotation.</title>
        <authorList>
            <consortium name="The Broad Institute Genomics Platform"/>
            <consortium name="The Broad Institute Genome Sequencing Center for Infectious Disease"/>
            <person name="Wu L."/>
            <person name="Ma J."/>
        </authorList>
    </citation>
    <scope>NUCLEOTIDE SEQUENCE [LARGE SCALE GENOMIC DNA]</scope>
    <source>
        <strain evidence="3">JCM 4866</strain>
    </source>
</reference>
<dbReference type="EMBL" id="BMWC01000008">
    <property type="protein sequence ID" value="GGX15169.1"/>
    <property type="molecule type" value="Genomic_DNA"/>
</dbReference>
<evidence type="ECO:0000313" key="2">
    <source>
        <dbReference type="EMBL" id="GGX15169.1"/>
    </source>
</evidence>
<keyword evidence="3" id="KW-1185">Reference proteome</keyword>
<proteinExistence type="predicted"/>
<dbReference type="SUPFAM" id="SSF52540">
    <property type="entry name" value="P-loop containing nucleoside triphosphate hydrolases"/>
    <property type="match status" value="2"/>
</dbReference>
<organism evidence="2 3">
    <name type="scientific">Streptomyces lomondensis</name>
    <dbReference type="NCBI Taxonomy" id="68229"/>
    <lineage>
        <taxon>Bacteria</taxon>
        <taxon>Bacillati</taxon>
        <taxon>Actinomycetota</taxon>
        <taxon>Actinomycetes</taxon>
        <taxon>Kitasatosporales</taxon>
        <taxon>Streptomycetaceae</taxon>
        <taxon>Streptomyces</taxon>
    </lineage>
</organism>
<comment type="caution">
    <text evidence="2">The sequence shown here is derived from an EMBL/GenBank/DDBJ whole genome shotgun (WGS) entry which is preliminary data.</text>
</comment>
<evidence type="ECO:0000313" key="3">
    <source>
        <dbReference type="Proteomes" id="UP000617743"/>
    </source>
</evidence>
<dbReference type="Proteomes" id="UP000617743">
    <property type="component" value="Unassembled WGS sequence"/>
</dbReference>
<evidence type="ECO:0008006" key="4">
    <source>
        <dbReference type="Google" id="ProtNLM"/>
    </source>
</evidence>
<protein>
    <recommendedName>
        <fullName evidence="4">Adenylylsulfate kinase</fullName>
    </recommendedName>
</protein>
<accession>A0ABQ2XGB2</accession>
<feature type="compositionally biased region" description="Low complexity" evidence="1">
    <location>
        <begin position="185"/>
        <end position="196"/>
    </location>
</feature>